<sequence>MTSHKLPMTLIICLDNLDFEESIHEKSIEKTTQMFHGTWGYLHVPDAQLISQFDPEEFSLKCYQKAIQDSADMQVEPSWFLPDNDSRLHFWDVLKTVKKPEFLMFKLMIASDNSSKGVVLEGDLATCMNLKSLRAQRKPSGHVQDNLSAVFLLHFGNPSDSQDLGAWHTLSSLGIPSERPTTKKDFTLMLTHMTKCHEATIVHCLLTVMNLPKALLPEEKAKLSSQRLNEIVDLCSTQFFSPAALQSASADSATGLKNTLLWLRDFATIIECDHAMRAGDIGRVLNMWKRWTVMAHGIKGLNNYAIYLPRMILLLTKVLPSGLAKTLLHSLLINPTGRPNHFVAKDFFLKNNNFWLKYFYNHSGIGTEICRLKDLRKLVQGIKGDLGKNIIYQSHKHYLTISSINSYLGMAQQHSLLSKTSLYKLKTVDIYKAGSAALHQDYQQKKKKLNRMQPSTILLYYTPTGPIEEANMFDKEEEDEGDNET</sequence>
<reference evidence="2" key="2">
    <citation type="submission" date="2016-05" db="EMBL/GenBank/DDBJ databases">
        <title>Comparative analysis highlights variable genome content of wheat rusts and divergence of the mating loci.</title>
        <authorList>
            <person name="Cuomo C.A."/>
            <person name="Bakkeren G."/>
            <person name="Szabo L."/>
            <person name="Khalil H."/>
            <person name="Joly D."/>
            <person name="Goldberg J."/>
            <person name="Young S."/>
            <person name="Zeng Q."/>
            <person name="Fellers J."/>
        </authorList>
    </citation>
    <scope>NUCLEOTIDE SEQUENCE [LARGE SCALE GENOMIC DNA]</scope>
    <source>
        <strain evidence="2">1-1 BBBD Race 1</strain>
    </source>
</reference>
<dbReference type="EnsemblFungi" id="PTTG_27538-t43_1">
    <property type="protein sequence ID" value="PTTG_27538-t43_1-p1"/>
    <property type="gene ID" value="PTTG_27538"/>
</dbReference>
<dbReference type="EMBL" id="ADAS02000059">
    <property type="protein sequence ID" value="OAV92777.1"/>
    <property type="molecule type" value="Genomic_DNA"/>
</dbReference>
<dbReference type="InterPro" id="IPR046496">
    <property type="entry name" value="DUF6589"/>
</dbReference>
<reference evidence="3 4" key="3">
    <citation type="journal article" date="2017" name="G3 (Bethesda)">
        <title>Comparative analysis highlights variable genome content of wheat rusts and divergence of the mating loci.</title>
        <authorList>
            <person name="Cuomo C.A."/>
            <person name="Bakkeren G."/>
            <person name="Khalil H.B."/>
            <person name="Panwar V."/>
            <person name="Joly D."/>
            <person name="Linning R."/>
            <person name="Sakthikumar S."/>
            <person name="Song X."/>
            <person name="Adiconis X."/>
            <person name="Fan L."/>
            <person name="Goldberg J.M."/>
            <person name="Levin J.Z."/>
            <person name="Young S."/>
            <person name="Zeng Q."/>
            <person name="Anikster Y."/>
            <person name="Bruce M."/>
            <person name="Wang M."/>
            <person name="Yin C."/>
            <person name="McCallum B."/>
            <person name="Szabo L.J."/>
            <person name="Hulbert S."/>
            <person name="Chen X."/>
            <person name="Fellers J.P."/>
        </authorList>
    </citation>
    <scope>NUCLEOTIDE SEQUENCE</scope>
    <source>
        <strain evidence="4">Isolate 1-1 / race 1 (BBBD)</strain>
        <strain evidence="3">isolate 1-1 / race 1 (BBBD)</strain>
    </source>
</reference>
<accession>A0A180GJ26</accession>
<organism evidence="2">
    <name type="scientific">Puccinia triticina (isolate 1-1 / race 1 (BBBD))</name>
    <name type="common">Brown leaf rust fungus</name>
    <dbReference type="NCBI Taxonomy" id="630390"/>
    <lineage>
        <taxon>Eukaryota</taxon>
        <taxon>Fungi</taxon>
        <taxon>Dikarya</taxon>
        <taxon>Basidiomycota</taxon>
        <taxon>Pucciniomycotina</taxon>
        <taxon>Pucciniomycetes</taxon>
        <taxon>Pucciniales</taxon>
        <taxon>Pucciniaceae</taxon>
        <taxon>Puccinia</taxon>
    </lineage>
</organism>
<proteinExistence type="predicted"/>
<evidence type="ECO:0000313" key="4">
    <source>
        <dbReference type="Proteomes" id="UP000005240"/>
    </source>
</evidence>
<reference evidence="2" key="1">
    <citation type="submission" date="2009-11" db="EMBL/GenBank/DDBJ databases">
        <authorList>
            <consortium name="The Broad Institute Genome Sequencing Platform"/>
            <person name="Ward D."/>
            <person name="Feldgarden M."/>
            <person name="Earl A."/>
            <person name="Young S.K."/>
            <person name="Zeng Q."/>
            <person name="Koehrsen M."/>
            <person name="Alvarado L."/>
            <person name="Berlin A."/>
            <person name="Bochicchio J."/>
            <person name="Borenstein D."/>
            <person name="Chapman S.B."/>
            <person name="Chen Z."/>
            <person name="Engels R."/>
            <person name="Freedman E."/>
            <person name="Gellesch M."/>
            <person name="Goldberg J."/>
            <person name="Griggs A."/>
            <person name="Gujja S."/>
            <person name="Heilman E."/>
            <person name="Heiman D."/>
            <person name="Hepburn T."/>
            <person name="Howarth C."/>
            <person name="Jen D."/>
            <person name="Larson L."/>
            <person name="Lewis B."/>
            <person name="Mehta T."/>
            <person name="Park D."/>
            <person name="Pearson M."/>
            <person name="Roberts A."/>
            <person name="Saif S."/>
            <person name="Shea T."/>
            <person name="Shenoy N."/>
            <person name="Sisk P."/>
            <person name="Stolte C."/>
            <person name="Sykes S."/>
            <person name="Thomson T."/>
            <person name="Walk T."/>
            <person name="White J."/>
            <person name="Yandava C."/>
            <person name="Izard J."/>
            <person name="Baranova O.V."/>
            <person name="Blanton J.M."/>
            <person name="Tanner A.C."/>
            <person name="Dewhirst F.E."/>
            <person name="Haas B."/>
            <person name="Nusbaum C."/>
            <person name="Birren B."/>
        </authorList>
    </citation>
    <scope>NUCLEOTIDE SEQUENCE [LARGE SCALE GENOMIC DNA]</scope>
    <source>
        <strain evidence="2">1-1 BBBD Race 1</strain>
    </source>
</reference>
<dbReference type="AlphaFoldDB" id="A0A180GJ26"/>
<reference evidence="3" key="4">
    <citation type="submission" date="2025-05" db="UniProtKB">
        <authorList>
            <consortium name="EnsemblFungi"/>
        </authorList>
    </citation>
    <scope>IDENTIFICATION</scope>
    <source>
        <strain evidence="3">isolate 1-1 / race 1 (BBBD)</strain>
    </source>
</reference>
<protein>
    <recommendedName>
        <fullName evidence="1">DUF6589 domain-containing protein</fullName>
    </recommendedName>
</protein>
<feature type="domain" description="DUF6589" evidence="1">
    <location>
        <begin position="116"/>
        <end position="368"/>
    </location>
</feature>
<evidence type="ECO:0000259" key="1">
    <source>
        <dbReference type="Pfam" id="PF20231"/>
    </source>
</evidence>
<keyword evidence="4" id="KW-1185">Reference proteome</keyword>
<dbReference type="VEuPathDB" id="FungiDB:PTTG_27538"/>
<evidence type="ECO:0000313" key="2">
    <source>
        <dbReference type="EMBL" id="OAV92777.1"/>
    </source>
</evidence>
<dbReference type="Pfam" id="PF20231">
    <property type="entry name" value="DUF6589"/>
    <property type="match status" value="1"/>
</dbReference>
<dbReference type="STRING" id="630390.A0A180GJ26"/>
<dbReference type="Proteomes" id="UP000005240">
    <property type="component" value="Unassembled WGS sequence"/>
</dbReference>
<dbReference type="OrthoDB" id="2496395at2759"/>
<name>A0A180GJ26_PUCT1</name>
<evidence type="ECO:0000313" key="3">
    <source>
        <dbReference type="EnsemblFungi" id="PTTG_27538-t43_1-p1"/>
    </source>
</evidence>
<gene>
    <name evidence="2" type="ORF">PTTG_27538</name>
</gene>